<sequence length="221" mass="26080">MTKNNYNNNNNNNNNNYNTTQVFEPQQNKIAFVIENVFTEKECKEWIDLTEKQGYEKALVNIGYGRQKLMTNIRNNERCIIDSEEMADKLYQRIKNYIPETISNCKKVSLNERLRFLRYHPGQEFKWHYDGVYAREHGHPKFGERSYITIQLYLNHVEEGGETSFSRDKEDEEDIIQVLPKMGSVLVFEHNLHHCGSPVTKGVKYCVRTDVMYSPNQRNAN</sequence>
<evidence type="ECO:0000256" key="1">
    <source>
        <dbReference type="ARBA" id="ARBA00001961"/>
    </source>
</evidence>
<evidence type="ECO:0000256" key="5">
    <source>
        <dbReference type="ARBA" id="ARBA00023004"/>
    </source>
</evidence>
<keyword evidence="2" id="KW-0479">Metal-binding</keyword>
<dbReference type="EMBL" id="GL871103">
    <property type="protein sequence ID" value="EGC34307.1"/>
    <property type="molecule type" value="Genomic_DNA"/>
</dbReference>
<evidence type="ECO:0000256" key="2">
    <source>
        <dbReference type="ARBA" id="ARBA00022723"/>
    </source>
</evidence>
<reference evidence="8" key="1">
    <citation type="journal article" date="2011" name="Genome Biol.">
        <title>Comparative genomics of the social amoebae Dictyostelium discoideum and Dictyostelium purpureum.</title>
        <authorList>
            <consortium name="US DOE Joint Genome Institute (JGI-PGF)"/>
            <person name="Sucgang R."/>
            <person name="Kuo A."/>
            <person name="Tian X."/>
            <person name="Salerno W."/>
            <person name="Parikh A."/>
            <person name="Feasley C.L."/>
            <person name="Dalin E."/>
            <person name="Tu H."/>
            <person name="Huang E."/>
            <person name="Barry K."/>
            <person name="Lindquist E."/>
            <person name="Shapiro H."/>
            <person name="Bruce D."/>
            <person name="Schmutz J."/>
            <person name="Salamov A."/>
            <person name="Fey P."/>
            <person name="Gaudet P."/>
            <person name="Anjard C."/>
            <person name="Babu M.M."/>
            <person name="Basu S."/>
            <person name="Bushmanova Y."/>
            <person name="van der Wel H."/>
            <person name="Katoh-Kurasawa M."/>
            <person name="Dinh C."/>
            <person name="Coutinho P.M."/>
            <person name="Saito T."/>
            <person name="Elias M."/>
            <person name="Schaap P."/>
            <person name="Kay R.R."/>
            <person name="Henrissat B."/>
            <person name="Eichinger L."/>
            <person name="Rivero F."/>
            <person name="Putnam N.H."/>
            <person name="West C.M."/>
            <person name="Loomis W.F."/>
            <person name="Chisholm R.L."/>
            <person name="Shaulsky G."/>
            <person name="Strassmann J.E."/>
            <person name="Queller D.C."/>
            <person name="Kuspa A."/>
            <person name="Grigoriev I.V."/>
        </authorList>
    </citation>
    <scope>NUCLEOTIDE SEQUENCE [LARGE SCALE GENOMIC DNA]</scope>
    <source>
        <strain evidence="8">QSDP1</strain>
    </source>
</reference>
<dbReference type="GO" id="GO:0005783">
    <property type="term" value="C:endoplasmic reticulum"/>
    <property type="evidence" value="ECO:0000318"/>
    <property type="project" value="GO_Central"/>
</dbReference>
<dbReference type="eggNOG" id="ENOG502S24K">
    <property type="taxonomic scope" value="Eukaryota"/>
</dbReference>
<dbReference type="GeneID" id="10500175"/>
<dbReference type="VEuPathDB" id="AmoebaDB:DICPUDRAFT_153517"/>
<dbReference type="PANTHER" id="PTHR10869:SF241">
    <property type="entry name" value="FE2OG DIOXYGENASE DOMAIN-CONTAINING PROTEIN"/>
    <property type="match status" value="1"/>
</dbReference>
<gene>
    <name evidence="7" type="ORF">DICPUDRAFT_153517</name>
</gene>
<dbReference type="OrthoDB" id="69177at2759"/>
<accession>F0ZP43</accession>
<dbReference type="InterPro" id="IPR005123">
    <property type="entry name" value="Oxoglu/Fe-dep_dioxygenase_dom"/>
</dbReference>
<keyword evidence="3" id="KW-0223">Dioxygenase</keyword>
<dbReference type="InParanoid" id="F0ZP43"/>
<organism evidence="7 8">
    <name type="scientific">Dictyostelium purpureum</name>
    <name type="common">Slime mold</name>
    <dbReference type="NCBI Taxonomy" id="5786"/>
    <lineage>
        <taxon>Eukaryota</taxon>
        <taxon>Amoebozoa</taxon>
        <taxon>Evosea</taxon>
        <taxon>Eumycetozoa</taxon>
        <taxon>Dictyostelia</taxon>
        <taxon>Dictyosteliales</taxon>
        <taxon>Dictyosteliaceae</taxon>
        <taxon>Dictyostelium</taxon>
    </lineage>
</organism>
<evidence type="ECO:0000256" key="3">
    <source>
        <dbReference type="ARBA" id="ARBA00022964"/>
    </source>
</evidence>
<dbReference type="PANTHER" id="PTHR10869">
    <property type="entry name" value="PROLYL 4-HYDROXYLASE ALPHA SUBUNIT"/>
    <property type="match status" value="1"/>
</dbReference>
<dbReference type="OMA" id="AHEPVCH"/>
<keyword evidence="8" id="KW-1185">Reference proteome</keyword>
<dbReference type="InterPro" id="IPR006620">
    <property type="entry name" value="Pro_4_hyd_alph"/>
</dbReference>
<evidence type="ECO:0000256" key="4">
    <source>
        <dbReference type="ARBA" id="ARBA00023002"/>
    </source>
</evidence>
<protein>
    <recommendedName>
        <fullName evidence="6">Fe2OG dioxygenase domain-containing protein</fullName>
    </recommendedName>
</protein>
<dbReference type="AlphaFoldDB" id="F0ZP43"/>
<evidence type="ECO:0000259" key="6">
    <source>
        <dbReference type="PROSITE" id="PS51471"/>
    </source>
</evidence>
<dbReference type="Proteomes" id="UP000001064">
    <property type="component" value="Unassembled WGS sequence"/>
</dbReference>
<dbReference type="SMART" id="SM00702">
    <property type="entry name" value="P4Hc"/>
    <property type="match status" value="1"/>
</dbReference>
<proteinExistence type="predicted"/>
<name>F0ZP43_DICPU</name>
<dbReference type="Pfam" id="PF13640">
    <property type="entry name" value="2OG-FeII_Oxy_3"/>
    <property type="match status" value="1"/>
</dbReference>
<comment type="cofactor">
    <cofactor evidence="1">
        <name>L-ascorbate</name>
        <dbReference type="ChEBI" id="CHEBI:38290"/>
    </cofactor>
</comment>
<dbReference type="FunCoup" id="F0ZP43">
    <property type="interactions" value="120"/>
</dbReference>
<dbReference type="GO" id="GO:0031418">
    <property type="term" value="F:L-ascorbic acid binding"/>
    <property type="evidence" value="ECO:0007669"/>
    <property type="project" value="InterPro"/>
</dbReference>
<dbReference type="InterPro" id="IPR044862">
    <property type="entry name" value="Pro_4_hyd_alph_FE2OG_OXY"/>
</dbReference>
<dbReference type="GO" id="GO:0004656">
    <property type="term" value="F:procollagen-proline 4-dioxygenase activity"/>
    <property type="evidence" value="ECO:0000318"/>
    <property type="project" value="GO_Central"/>
</dbReference>
<evidence type="ECO:0000313" key="8">
    <source>
        <dbReference type="Proteomes" id="UP000001064"/>
    </source>
</evidence>
<dbReference type="STRING" id="5786.F0ZP43"/>
<dbReference type="PROSITE" id="PS51471">
    <property type="entry name" value="FE2OG_OXY"/>
    <property type="match status" value="1"/>
</dbReference>
<evidence type="ECO:0000313" key="7">
    <source>
        <dbReference type="EMBL" id="EGC34307.1"/>
    </source>
</evidence>
<dbReference type="SUPFAM" id="SSF51197">
    <property type="entry name" value="Clavaminate synthase-like"/>
    <property type="match status" value="1"/>
</dbReference>
<feature type="domain" description="Fe2OG dioxygenase" evidence="6">
    <location>
        <begin position="110"/>
        <end position="213"/>
    </location>
</feature>
<dbReference type="GO" id="GO:0005506">
    <property type="term" value="F:iron ion binding"/>
    <property type="evidence" value="ECO:0007669"/>
    <property type="project" value="InterPro"/>
</dbReference>
<dbReference type="FunFam" id="2.60.120.620:FF:000050">
    <property type="entry name" value="Uncharacterized protein"/>
    <property type="match status" value="1"/>
</dbReference>
<keyword evidence="5" id="KW-0408">Iron</keyword>
<dbReference type="KEGG" id="dpp:DICPUDRAFT_153517"/>
<dbReference type="InterPro" id="IPR045054">
    <property type="entry name" value="P4HA-like"/>
</dbReference>
<dbReference type="RefSeq" id="XP_003289189.1">
    <property type="nucleotide sequence ID" value="XM_003289141.1"/>
</dbReference>
<keyword evidence="4" id="KW-0560">Oxidoreductase</keyword>
<dbReference type="Gene3D" id="2.60.120.620">
    <property type="entry name" value="q2cbj1_9rhob like domain"/>
    <property type="match status" value="1"/>
</dbReference>